<organism evidence="2 3">
    <name type="scientific">Nibribacter koreensis</name>
    <dbReference type="NCBI Taxonomy" id="1084519"/>
    <lineage>
        <taxon>Bacteria</taxon>
        <taxon>Pseudomonadati</taxon>
        <taxon>Bacteroidota</taxon>
        <taxon>Cytophagia</taxon>
        <taxon>Cytophagales</taxon>
        <taxon>Hymenobacteraceae</taxon>
        <taxon>Nibribacter</taxon>
    </lineage>
</organism>
<comment type="caution">
    <text evidence="2">The sequence shown here is derived from an EMBL/GenBank/DDBJ whole genome shotgun (WGS) entry which is preliminary data.</text>
</comment>
<proteinExistence type="predicted"/>
<accession>A0ABP8FLG0</accession>
<keyword evidence="3" id="KW-1185">Reference proteome</keyword>
<dbReference type="Proteomes" id="UP001501844">
    <property type="component" value="Unassembled WGS sequence"/>
</dbReference>
<protein>
    <recommendedName>
        <fullName evidence="4">DUF4177 domain-containing protein</fullName>
    </recommendedName>
</protein>
<evidence type="ECO:0000256" key="1">
    <source>
        <dbReference type="SAM" id="SignalP"/>
    </source>
</evidence>
<dbReference type="EMBL" id="BAABGX010000002">
    <property type="protein sequence ID" value="GAA4306511.1"/>
    <property type="molecule type" value="Genomic_DNA"/>
</dbReference>
<sequence>MKKLVLLFSLLVCLTSTIKAQTPTPQRTEEYCQITKTGKNTIRIDYGQELLYGAESYIKDDKGKPMKFNSVIDALNYLNSKGWELVSSFVGVPHSTSPGYSEGSITTSSSSEFHYVMRRKLNPSTQP</sequence>
<dbReference type="RefSeq" id="WP_345165776.1">
    <property type="nucleotide sequence ID" value="NZ_BAABGX010000002.1"/>
</dbReference>
<feature type="chain" id="PRO_5046453658" description="DUF4177 domain-containing protein" evidence="1">
    <location>
        <begin position="21"/>
        <end position="127"/>
    </location>
</feature>
<name>A0ABP8FLG0_9BACT</name>
<evidence type="ECO:0008006" key="4">
    <source>
        <dbReference type="Google" id="ProtNLM"/>
    </source>
</evidence>
<gene>
    <name evidence="2" type="ORF">GCM10023183_21760</name>
</gene>
<reference evidence="3" key="1">
    <citation type="journal article" date="2019" name="Int. J. Syst. Evol. Microbiol.">
        <title>The Global Catalogue of Microorganisms (GCM) 10K type strain sequencing project: providing services to taxonomists for standard genome sequencing and annotation.</title>
        <authorList>
            <consortium name="The Broad Institute Genomics Platform"/>
            <consortium name="The Broad Institute Genome Sequencing Center for Infectious Disease"/>
            <person name="Wu L."/>
            <person name="Ma J."/>
        </authorList>
    </citation>
    <scope>NUCLEOTIDE SEQUENCE [LARGE SCALE GENOMIC DNA]</scope>
    <source>
        <strain evidence="3">JCM 17917</strain>
    </source>
</reference>
<evidence type="ECO:0000313" key="2">
    <source>
        <dbReference type="EMBL" id="GAA4306511.1"/>
    </source>
</evidence>
<evidence type="ECO:0000313" key="3">
    <source>
        <dbReference type="Proteomes" id="UP001501844"/>
    </source>
</evidence>
<keyword evidence="1" id="KW-0732">Signal</keyword>
<feature type="signal peptide" evidence="1">
    <location>
        <begin position="1"/>
        <end position="20"/>
    </location>
</feature>